<sequence length="105" mass="11442">MPMQNGCSVSNHTICVAGLLGLQRLHRVLTIPPRLSVPRCGRPWALQQAGAYQRGFAPTIFSLDIQDLPIPSTVYATTCDCALVHYACLPARVVVEVFPVVVVRV</sequence>
<dbReference type="Proteomes" id="UP000784294">
    <property type="component" value="Unassembled WGS sequence"/>
</dbReference>
<dbReference type="AlphaFoldDB" id="A0A3S5BHJ2"/>
<evidence type="ECO:0000313" key="1">
    <source>
        <dbReference type="EMBL" id="VEL24498.1"/>
    </source>
</evidence>
<comment type="caution">
    <text evidence="1">The sequence shown here is derived from an EMBL/GenBank/DDBJ whole genome shotgun (WGS) entry which is preliminary data.</text>
</comment>
<organism evidence="1 2">
    <name type="scientific">Protopolystoma xenopodis</name>
    <dbReference type="NCBI Taxonomy" id="117903"/>
    <lineage>
        <taxon>Eukaryota</taxon>
        <taxon>Metazoa</taxon>
        <taxon>Spiralia</taxon>
        <taxon>Lophotrochozoa</taxon>
        <taxon>Platyhelminthes</taxon>
        <taxon>Monogenea</taxon>
        <taxon>Polyopisthocotylea</taxon>
        <taxon>Polystomatidea</taxon>
        <taxon>Polystomatidae</taxon>
        <taxon>Protopolystoma</taxon>
    </lineage>
</organism>
<gene>
    <name evidence="1" type="ORF">PXEA_LOCUS17938</name>
</gene>
<protein>
    <submittedName>
        <fullName evidence="1">Uncharacterized protein</fullName>
    </submittedName>
</protein>
<dbReference type="EMBL" id="CAAALY010068056">
    <property type="protein sequence ID" value="VEL24498.1"/>
    <property type="molecule type" value="Genomic_DNA"/>
</dbReference>
<evidence type="ECO:0000313" key="2">
    <source>
        <dbReference type="Proteomes" id="UP000784294"/>
    </source>
</evidence>
<name>A0A3S5BHJ2_9PLAT</name>
<proteinExistence type="predicted"/>
<accession>A0A3S5BHJ2</accession>
<reference evidence="1" key="1">
    <citation type="submission" date="2018-11" db="EMBL/GenBank/DDBJ databases">
        <authorList>
            <consortium name="Pathogen Informatics"/>
        </authorList>
    </citation>
    <scope>NUCLEOTIDE SEQUENCE</scope>
</reference>
<keyword evidence="2" id="KW-1185">Reference proteome</keyword>